<evidence type="ECO:0000256" key="1">
    <source>
        <dbReference type="ARBA" id="ARBA00004170"/>
    </source>
</evidence>
<accession>A0A7J7DRQ5</accession>
<comment type="subcellular location">
    <subcellularLocation>
        <location evidence="1">Membrane</location>
        <topology evidence="1">Peripheral membrane protein</topology>
    </subcellularLocation>
</comment>
<evidence type="ECO:0000259" key="7">
    <source>
        <dbReference type="PROSITE" id="PS50179"/>
    </source>
</evidence>
<dbReference type="PROSITE" id="PS50179">
    <property type="entry name" value="VHS"/>
    <property type="match status" value="1"/>
</dbReference>
<evidence type="ECO:0000259" key="8">
    <source>
        <dbReference type="PROSITE" id="PS50909"/>
    </source>
</evidence>
<comment type="similarity">
    <text evidence="2">Belongs to the TOM1 family.</text>
</comment>
<dbReference type="GO" id="GO:0043130">
    <property type="term" value="F:ubiquitin binding"/>
    <property type="evidence" value="ECO:0007669"/>
    <property type="project" value="InterPro"/>
</dbReference>
<feature type="domain" description="VHS" evidence="7">
    <location>
        <begin position="1"/>
        <end position="53"/>
    </location>
</feature>
<keyword evidence="10" id="KW-1185">Reference proteome</keyword>
<dbReference type="Gene3D" id="1.25.40.90">
    <property type="match status" value="1"/>
</dbReference>
<feature type="compositionally biased region" description="Acidic residues" evidence="6">
    <location>
        <begin position="200"/>
        <end position="209"/>
    </location>
</feature>
<keyword evidence="3" id="KW-0813">Transport</keyword>
<dbReference type="InterPro" id="IPR008942">
    <property type="entry name" value="ENTH_VHS"/>
</dbReference>
<dbReference type="EMBL" id="JAAARO010000004">
    <property type="protein sequence ID" value="KAF5749082.1"/>
    <property type="molecule type" value="Genomic_DNA"/>
</dbReference>
<dbReference type="Pfam" id="PF03127">
    <property type="entry name" value="GAT"/>
    <property type="match status" value="1"/>
</dbReference>
<feature type="region of interest" description="Disordered" evidence="6">
    <location>
        <begin position="188"/>
        <end position="256"/>
    </location>
</feature>
<dbReference type="SUPFAM" id="SSF89009">
    <property type="entry name" value="GAT-like domain"/>
    <property type="match status" value="1"/>
</dbReference>
<dbReference type="PROSITE" id="PS50909">
    <property type="entry name" value="GAT"/>
    <property type="match status" value="1"/>
</dbReference>
<dbReference type="FunCoup" id="A0A7J7DRQ5">
    <property type="interactions" value="3511"/>
</dbReference>
<dbReference type="AlphaFoldDB" id="A0A7J7DRQ5"/>
<dbReference type="InParanoid" id="A0A7J7DRQ5"/>
<evidence type="ECO:0008006" key="11">
    <source>
        <dbReference type="Google" id="ProtNLM"/>
    </source>
</evidence>
<dbReference type="CDD" id="cd14231">
    <property type="entry name" value="GAT_GGA-like_plant"/>
    <property type="match status" value="1"/>
</dbReference>
<evidence type="ECO:0000256" key="2">
    <source>
        <dbReference type="ARBA" id="ARBA00007708"/>
    </source>
</evidence>
<dbReference type="InterPro" id="IPR004152">
    <property type="entry name" value="GAT_dom"/>
</dbReference>
<dbReference type="PANTHER" id="PTHR45898:SF14">
    <property type="entry name" value="TOM1-LIKE PROTEIN 4"/>
    <property type="match status" value="1"/>
</dbReference>
<dbReference type="InterPro" id="IPR002014">
    <property type="entry name" value="VHS_dom"/>
</dbReference>
<dbReference type="Proteomes" id="UP000593562">
    <property type="component" value="Unassembled WGS sequence"/>
</dbReference>
<organism evidence="9 10">
    <name type="scientific">Tripterygium wilfordii</name>
    <name type="common">Thunder God vine</name>
    <dbReference type="NCBI Taxonomy" id="458696"/>
    <lineage>
        <taxon>Eukaryota</taxon>
        <taxon>Viridiplantae</taxon>
        <taxon>Streptophyta</taxon>
        <taxon>Embryophyta</taxon>
        <taxon>Tracheophyta</taxon>
        <taxon>Spermatophyta</taxon>
        <taxon>Magnoliopsida</taxon>
        <taxon>eudicotyledons</taxon>
        <taxon>Gunneridae</taxon>
        <taxon>Pentapetalae</taxon>
        <taxon>rosids</taxon>
        <taxon>fabids</taxon>
        <taxon>Celastrales</taxon>
        <taxon>Celastraceae</taxon>
        <taxon>Tripterygium</taxon>
    </lineage>
</organism>
<dbReference type="GO" id="GO:0005737">
    <property type="term" value="C:cytoplasm"/>
    <property type="evidence" value="ECO:0007669"/>
    <property type="project" value="UniProtKB-ARBA"/>
</dbReference>
<evidence type="ECO:0000256" key="5">
    <source>
        <dbReference type="ARBA" id="ARBA00023136"/>
    </source>
</evidence>
<reference evidence="9 10" key="1">
    <citation type="journal article" date="2020" name="Nat. Commun.">
        <title>Genome of Tripterygium wilfordii and identification of cytochrome P450 involved in triptolide biosynthesis.</title>
        <authorList>
            <person name="Tu L."/>
            <person name="Su P."/>
            <person name="Zhang Z."/>
            <person name="Gao L."/>
            <person name="Wang J."/>
            <person name="Hu T."/>
            <person name="Zhou J."/>
            <person name="Zhang Y."/>
            <person name="Zhao Y."/>
            <person name="Liu Y."/>
            <person name="Song Y."/>
            <person name="Tong Y."/>
            <person name="Lu Y."/>
            <person name="Yang J."/>
            <person name="Xu C."/>
            <person name="Jia M."/>
            <person name="Peters R.J."/>
            <person name="Huang L."/>
            <person name="Gao W."/>
        </authorList>
    </citation>
    <scope>NUCLEOTIDE SEQUENCE [LARGE SCALE GENOMIC DNA]</scope>
    <source>
        <strain evidence="10">cv. XIE 37</strain>
        <tissue evidence="9">Leaf</tissue>
    </source>
</reference>
<gene>
    <name evidence="9" type="ORF">HS088_TW04G01044</name>
</gene>
<dbReference type="InterPro" id="IPR038425">
    <property type="entry name" value="GAT_sf"/>
</dbReference>
<feature type="domain" description="GAT" evidence="8">
    <location>
        <begin position="91"/>
        <end position="179"/>
    </location>
</feature>
<protein>
    <recommendedName>
        <fullName evidence="11">Target of Myb protein 1</fullName>
    </recommendedName>
</protein>
<dbReference type="GO" id="GO:0043328">
    <property type="term" value="P:protein transport to vacuole involved in ubiquitin-dependent protein catabolic process via the multivesicular body sorting pathway"/>
    <property type="evidence" value="ECO:0007669"/>
    <property type="project" value="InterPro"/>
</dbReference>
<evidence type="ECO:0000256" key="3">
    <source>
        <dbReference type="ARBA" id="ARBA00022448"/>
    </source>
</evidence>
<evidence type="ECO:0000256" key="6">
    <source>
        <dbReference type="SAM" id="MobiDB-lite"/>
    </source>
</evidence>
<dbReference type="GO" id="GO:0016020">
    <property type="term" value="C:membrane"/>
    <property type="evidence" value="ECO:0007669"/>
    <property type="project" value="UniProtKB-SubCell"/>
</dbReference>
<feature type="region of interest" description="Disordered" evidence="6">
    <location>
        <begin position="279"/>
        <end position="375"/>
    </location>
</feature>
<dbReference type="GO" id="GO:0035091">
    <property type="term" value="F:phosphatidylinositol binding"/>
    <property type="evidence" value="ECO:0007669"/>
    <property type="project" value="InterPro"/>
</dbReference>
<evidence type="ECO:0000313" key="10">
    <source>
        <dbReference type="Proteomes" id="UP000593562"/>
    </source>
</evidence>
<dbReference type="PANTHER" id="PTHR45898">
    <property type="entry name" value="TOM1-LIKE PROTEIN"/>
    <property type="match status" value="1"/>
</dbReference>
<dbReference type="SUPFAM" id="SSF48464">
    <property type="entry name" value="ENTH/VHS domain"/>
    <property type="match status" value="1"/>
</dbReference>
<evidence type="ECO:0000256" key="4">
    <source>
        <dbReference type="ARBA" id="ARBA00022927"/>
    </source>
</evidence>
<feature type="compositionally biased region" description="Low complexity" evidence="6">
    <location>
        <begin position="355"/>
        <end position="372"/>
    </location>
</feature>
<keyword evidence="5" id="KW-0472">Membrane</keyword>
<sequence>MVKIVKKKPELNVRERILILIDTWQEAFGGPRGRYPQYYAAYNEIRSAGVEFPPRAENSVPLFTPPQTQPIVDPTSTYEDAAIQASLQSADASSLSLSEIQNARGLADVLMEMLGALDAKNPEGIREEVIVDLVDQCHSYQTRVMLLVNSTTDEELLCQGLALNDTLQRVLGRHDDIAKGTTILTGGPVNPVSPFVDVNHEDDESEDEFAQLAHRSTRDGPQGLVRKPASGRSETGQVSPLIPPPPLSRKPVATDAGNVDYLSGDAYKSEESPDMLNPTAFIAHSSSNSTSPPYSSKPAKSTVLTGGPAYDEPEPAPFSKSPDQLPPAPWDTQSGNLPPPPSRYNQRQHFFDQQYGYSSGPSHTSTGSSSSYDGLVGQAQNLSLNSSTPAKQQKSEDALFKDLVDFAKAKSSSPSKPNKSY</sequence>
<evidence type="ECO:0000313" key="9">
    <source>
        <dbReference type="EMBL" id="KAF5749082.1"/>
    </source>
</evidence>
<feature type="compositionally biased region" description="Low complexity" evidence="6">
    <location>
        <begin position="285"/>
        <end position="298"/>
    </location>
</feature>
<keyword evidence="4" id="KW-0653">Protein transport</keyword>
<name>A0A7J7DRQ5_TRIWF</name>
<comment type="caution">
    <text evidence="9">The sequence shown here is derived from an EMBL/GenBank/DDBJ whole genome shotgun (WGS) entry which is preliminary data.</text>
</comment>
<proteinExistence type="inferred from homology"/>
<dbReference type="InterPro" id="IPR044836">
    <property type="entry name" value="TOL_plant"/>
</dbReference>
<dbReference type="Gene3D" id="1.20.58.160">
    <property type="match status" value="1"/>
</dbReference>